<evidence type="ECO:0000313" key="1">
    <source>
        <dbReference type="EMBL" id="GIY92649.1"/>
    </source>
</evidence>
<accession>A0AAV4XDH7</accession>
<gene>
    <name evidence="1" type="ORF">CEXT_91491</name>
</gene>
<sequence length="90" mass="10561">MNECLPHRSHWSVSYSCRYKIRRIILRETDEFMTPRPPPPFRSRGGCTDKGESVVHLLVLNLQGNKMHLLEISGVFGEFKNFPWGRFRSL</sequence>
<evidence type="ECO:0000313" key="2">
    <source>
        <dbReference type="Proteomes" id="UP001054945"/>
    </source>
</evidence>
<organism evidence="1 2">
    <name type="scientific">Caerostris extrusa</name>
    <name type="common">Bark spider</name>
    <name type="synonym">Caerostris bankana</name>
    <dbReference type="NCBI Taxonomy" id="172846"/>
    <lineage>
        <taxon>Eukaryota</taxon>
        <taxon>Metazoa</taxon>
        <taxon>Ecdysozoa</taxon>
        <taxon>Arthropoda</taxon>
        <taxon>Chelicerata</taxon>
        <taxon>Arachnida</taxon>
        <taxon>Araneae</taxon>
        <taxon>Araneomorphae</taxon>
        <taxon>Entelegynae</taxon>
        <taxon>Araneoidea</taxon>
        <taxon>Araneidae</taxon>
        <taxon>Caerostris</taxon>
    </lineage>
</organism>
<dbReference type="Proteomes" id="UP001054945">
    <property type="component" value="Unassembled WGS sequence"/>
</dbReference>
<name>A0AAV4XDH7_CAEEX</name>
<reference evidence="1 2" key="1">
    <citation type="submission" date="2021-06" db="EMBL/GenBank/DDBJ databases">
        <title>Caerostris extrusa draft genome.</title>
        <authorList>
            <person name="Kono N."/>
            <person name="Arakawa K."/>
        </authorList>
    </citation>
    <scope>NUCLEOTIDE SEQUENCE [LARGE SCALE GENOMIC DNA]</scope>
</reference>
<proteinExistence type="predicted"/>
<protein>
    <submittedName>
        <fullName evidence="1">Uncharacterized protein</fullName>
    </submittedName>
</protein>
<keyword evidence="2" id="KW-1185">Reference proteome</keyword>
<comment type="caution">
    <text evidence="1">The sequence shown here is derived from an EMBL/GenBank/DDBJ whole genome shotgun (WGS) entry which is preliminary data.</text>
</comment>
<dbReference type="EMBL" id="BPLR01017570">
    <property type="protein sequence ID" value="GIY92649.1"/>
    <property type="molecule type" value="Genomic_DNA"/>
</dbReference>
<dbReference type="AlphaFoldDB" id="A0AAV4XDH7"/>